<evidence type="ECO:0000256" key="1">
    <source>
        <dbReference type="SAM" id="MobiDB-lite"/>
    </source>
</evidence>
<dbReference type="Proteomes" id="UP000290572">
    <property type="component" value="Unassembled WGS sequence"/>
</dbReference>
<accession>A0A498MEI9</accession>
<name>A0A498MEI9_LABRO</name>
<sequence>MWARVDEDDDGAESTPSPPGTPTAVRHPGQVCRLGLEPIGRPKQSLGITTARQPANGRRSLAGFRGNVPPLLGWI</sequence>
<dbReference type="EMBL" id="QBIY01012739">
    <property type="protein sequence ID" value="RXN17802.1"/>
    <property type="molecule type" value="Genomic_DNA"/>
</dbReference>
<reference evidence="2 3" key="1">
    <citation type="submission" date="2018-03" db="EMBL/GenBank/DDBJ databases">
        <title>Draft genome sequence of Rohu Carp (Labeo rohita).</title>
        <authorList>
            <person name="Das P."/>
            <person name="Kushwaha B."/>
            <person name="Joshi C.G."/>
            <person name="Kumar D."/>
            <person name="Nagpure N.S."/>
            <person name="Sahoo L."/>
            <person name="Das S.P."/>
            <person name="Bit A."/>
            <person name="Patnaik S."/>
            <person name="Meher P.K."/>
            <person name="Jayasankar P."/>
            <person name="Koringa P.G."/>
            <person name="Patel N.V."/>
            <person name="Hinsu A.T."/>
            <person name="Kumar R."/>
            <person name="Pandey M."/>
            <person name="Agarwal S."/>
            <person name="Srivastava S."/>
            <person name="Singh M."/>
            <person name="Iquebal M.A."/>
            <person name="Jaiswal S."/>
            <person name="Angadi U.B."/>
            <person name="Kumar N."/>
            <person name="Raza M."/>
            <person name="Shah T.M."/>
            <person name="Rai A."/>
            <person name="Jena J.K."/>
        </authorList>
    </citation>
    <scope>NUCLEOTIDE SEQUENCE [LARGE SCALE GENOMIC DNA]</scope>
    <source>
        <strain evidence="2">DASCIFA01</strain>
        <tissue evidence="2">Testis</tissue>
    </source>
</reference>
<feature type="compositionally biased region" description="Acidic residues" evidence="1">
    <location>
        <begin position="1"/>
        <end position="12"/>
    </location>
</feature>
<gene>
    <name evidence="2" type="ORF">ROHU_026649</name>
</gene>
<organism evidence="2 3">
    <name type="scientific">Labeo rohita</name>
    <name type="common">Indian major carp</name>
    <name type="synonym">Cyprinus rohita</name>
    <dbReference type="NCBI Taxonomy" id="84645"/>
    <lineage>
        <taxon>Eukaryota</taxon>
        <taxon>Metazoa</taxon>
        <taxon>Chordata</taxon>
        <taxon>Craniata</taxon>
        <taxon>Vertebrata</taxon>
        <taxon>Euteleostomi</taxon>
        <taxon>Actinopterygii</taxon>
        <taxon>Neopterygii</taxon>
        <taxon>Teleostei</taxon>
        <taxon>Ostariophysi</taxon>
        <taxon>Cypriniformes</taxon>
        <taxon>Cyprinidae</taxon>
        <taxon>Labeoninae</taxon>
        <taxon>Labeonini</taxon>
        <taxon>Labeo</taxon>
    </lineage>
</organism>
<evidence type="ECO:0000313" key="2">
    <source>
        <dbReference type="EMBL" id="RXN17802.1"/>
    </source>
</evidence>
<proteinExistence type="predicted"/>
<comment type="caution">
    <text evidence="2">The sequence shown here is derived from an EMBL/GenBank/DDBJ whole genome shotgun (WGS) entry which is preliminary data.</text>
</comment>
<feature type="region of interest" description="Disordered" evidence="1">
    <location>
        <begin position="1"/>
        <end position="62"/>
    </location>
</feature>
<dbReference type="AlphaFoldDB" id="A0A498MEI9"/>
<evidence type="ECO:0000313" key="3">
    <source>
        <dbReference type="Proteomes" id="UP000290572"/>
    </source>
</evidence>
<keyword evidence="3" id="KW-1185">Reference proteome</keyword>
<protein>
    <submittedName>
        <fullName evidence="2">Uncharacterized protein</fullName>
    </submittedName>
</protein>